<sequence>MSQNDRSDKEDRVIAELGVTQTFVLMLAAMIGNTITVILAPLAIPGSLGWKALSPEGKITTIAVIILSYVWWLSLHFTEVVVMWTTREMMSMGIVAMVSLAVAPLAAFISVWLLRWKPRSPSNL</sequence>
<keyword evidence="1" id="KW-1133">Transmembrane helix</keyword>
<reference evidence="2 3" key="1">
    <citation type="journal article" date="2016" name="Nat. Commun.">
        <title>Thousands of microbial genomes shed light on interconnected biogeochemical processes in an aquifer system.</title>
        <authorList>
            <person name="Anantharaman K."/>
            <person name="Brown C.T."/>
            <person name="Hug L.A."/>
            <person name="Sharon I."/>
            <person name="Castelle C.J."/>
            <person name="Probst A.J."/>
            <person name="Thomas B.C."/>
            <person name="Singh A."/>
            <person name="Wilkins M.J."/>
            <person name="Karaoz U."/>
            <person name="Brodie E.L."/>
            <person name="Williams K.H."/>
            <person name="Hubbard S.S."/>
            <person name="Banfield J.F."/>
        </authorList>
    </citation>
    <scope>NUCLEOTIDE SEQUENCE [LARGE SCALE GENOMIC DNA]</scope>
</reference>
<keyword evidence="1" id="KW-0812">Transmembrane</keyword>
<protein>
    <submittedName>
        <fullName evidence="2">Uncharacterized protein</fullName>
    </submittedName>
</protein>
<accession>A0A1F7HEN0</accession>
<feature type="transmembrane region" description="Helical" evidence="1">
    <location>
        <begin position="94"/>
        <end position="114"/>
    </location>
</feature>
<dbReference type="AlphaFoldDB" id="A0A1F7HEN0"/>
<organism evidence="2 3">
    <name type="scientific">Candidatus Roizmanbacteria bacterium RIFCSPHIGHO2_02_FULL_40_9</name>
    <dbReference type="NCBI Taxonomy" id="1802042"/>
    <lineage>
        <taxon>Bacteria</taxon>
        <taxon>Candidatus Roizmaniibacteriota</taxon>
    </lineage>
</organism>
<gene>
    <name evidence="2" type="ORF">A3D06_00055</name>
</gene>
<dbReference type="EMBL" id="MFZS01000001">
    <property type="protein sequence ID" value="OGK29485.1"/>
    <property type="molecule type" value="Genomic_DNA"/>
</dbReference>
<dbReference type="Proteomes" id="UP000177027">
    <property type="component" value="Unassembled WGS sequence"/>
</dbReference>
<evidence type="ECO:0000313" key="3">
    <source>
        <dbReference type="Proteomes" id="UP000177027"/>
    </source>
</evidence>
<proteinExistence type="predicted"/>
<keyword evidence="1" id="KW-0472">Membrane</keyword>
<evidence type="ECO:0000313" key="2">
    <source>
        <dbReference type="EMBL" id="OGK29485.1"/>
    </source>
</evidence>
<feature type="transmembrane region" description="Helical" evidence="1">
    <location>
        <begin position="21"/>
        <end position="44"/>
    </location>
</feature>
<feature type="transmembrane region" description="Helical" evidence="1">
    <location>
        <begin position="59"/>
        <end position="82"/>
    </location>
</feature>
<comment type="caution">
    <text evidence="2">The sequence shown here is derived from an EMBL/GenBank/DDBJ whole genome shotgun (WGS) entry which is preliminary data.</text>
</comment>
<evidence type="ECO:0000256" key="1">
    <source>
        <dbReference type="SAM" id="Phobius"/>
    </source>
</evidence>
<name>A0A1F7HEN0_9BACT</name>